<dbReference type="Proteomes" id="UP000309033">
    <property type="component" value="Unassembled WGS sequence"/>
</dbReference>
<dbReference type="AlphaFoldDB" id="A0A5R8YZ96"/>
<evidence type="ECO:0000259" key="2">
    <source>
        <dbReference type="Pfam" id="PF01648"/>
    </source>
</evidence>
<dbReference type="InterPro" id="IPR037143">
    <property type="entry name" value="4-PPantetheinyl_Trfase_dom_sf"/>
</dbReference>
<dbReference type="SUPFAM" id="SSF56214">
    <property type="entry name" value="4'-phosphopantetheinyl transferase"/>
    <property type="match status" value="1"/>
</dbReference>
<keyword evidence="1 3" id="KW-0808">Transferase</keyword>
<evidence type="ECO:0000313" key="4">
    <source>
        <dbReference type="Proteomes" id="UP000309033"/>
    </source>
</evidence>
<organism evidence="3 4">
    <name type="scientific">Microbispora triticiradicis</name>
    <dbReference type="NCBI Taxonomy" id="2200763"/>
    <lineage>
        <taxon>Bacteria</taxon>
        <taxon>Bacillati</taxon>
        <taxon>Actinomycetota</taxon>
        <taxon>Actinomycetes</taxon>
        <taxon>Streptosporangiales</taxon>
        <taxon>Streptosporangiaceae</taxon>
        <taxon>Microbispora</taxon>
    </lineage>
</organism>
<dbReference type="GO" id="GO:0008897">
    <property type="term" value="F:holo-[acyl-carrier-protein] synthase activity"/>
    <property type="evidence" value="ECO:0007669"/>
    <property type="project" value="InterPro"/>
</dbReference>
<dbReference type="OrthoDB" id="3396741at2"/>
<keyword evidence="4" id="KW-1185">Reference proteome</keyword>
<name>A0A5R8YZ96_9ACTN</name>
<dbReference type="InterPro" id="IPR008278">
    <property type="entry name" value="4-PPantetheinyl_Trfase_dom"/>
</dbReference>
<sequence length="134" mass="14404">MSGSSSSVPRVGVDIVLISRAEDLVRPERRQVLSHMLRPEEIAACTRQGRLDPSAVAGFLAIKEAVFKLFHQRNRPVPWQSLQVDGGAGRWPVVRLDGMSAELAQAAGVESEISVSVTHDGAYAVAVAATMIRS</sequence>
<dbReference type="Gene3D" id="3.90.470.20">
    <property type="entry name" value="4'-phosphopantetheinyl transferase domain"/>
    <property type="match status" value="1"/>
</dbReference>
<gene>
    <name evidence="3" type="ORF">FED44_17700</name>
</gene>
<reference evidence="3" key="1">
    <citation type="submission" date="2019-05" db="EMBL/GenBank/DDBJ databases">
        <title>Isolation, diversity and antifungal activity of Actinobacteria from wheat.</title>
        <authorList>
            <person name="Yu B."/>
        </authorList>
    </citation>
    <scope>NUCLEOTIDE SEQUENCE [LARGE SCALE GENOMIC DNA]</scope>
    <source>
        <strain evidence="3">NEAU-HEGS1-5</strain>
    </source>
</reference>
<dbReference type="GO" id="GO:0000287">
    <property type="term" value="F:magnesium ion binding"/>
    <property type="evidence" value="ECO:0007669"/>
    <property type="project" value="InterPro"/>
</dbReference>
<accession>A0A5R8YZ96</accession>
<evidence type="ECO:0000256" key="1">
    <source>
        <dbReference type="ARBA" id="ARBA00022679"/>
    </source>
</evidence>
<feature type="domain" description="4'-phosphopantetheinyl transferase" evidence="2">
    <location>
        <begin position="10"/>
        <end position="126"/>
    </location>
</feature>
<proteinExistence type="predicted"/>
<comment type="caution">
    <text evidence="3">The sequence shown here is derived from an EMBL/GenBank/DDBJ whole genome shotgun (WGS) entry which is preliminary data.</text>
</comment>
<dbReference type="Pfam" id="PF01648">
    <property type="entry name" value="ACPS"/>
    <property type="match status" value="1"/>
</dbReference>
<evidence type="ECO:0000313" key="3">
    <source>
        <dbReference type="EMBL" id="TLP58691.1"/>
    </source>
</evidence>
<dbReference type="EMBL" id="VANP01000006">
    <property type="protein sequence ID" value="TLP58691.1"/>
    <property type="molecule type" value="Genomic_DNA"/>
</dbReference>
<protein>
    <submittedName>
        <fullName evidence="3">4'-phosphopantetheinyl transferase superfamily protein</fullName>
    </submittedName>
</protein>